<feature type="transmembrane region" description="Helical" evidence="2">
    <location>
        <begin position="125"/>
        <end position="143"/>
    </location>
</feature>
<feature type="transmembrane region" description="Helical" evidence="2">
    <location>
        <begin position="328"/>
        <end position="346"/>
    </location>
</feature>
<evidence type="ECO:0000313" key="4">
    <source>
        <dbReference type="Proteomes" id="UP000076218"/>
    </source>
</evidence>
<evidence type="ECO:0000313" key="3">
    <source>
        <dbReference type="EMBL" id="KZC93818.1"/>
    </source>
</evidence>
<dbReference type="EMBL" id="LQXA01000057">
    <property type="protein sequence ID" value="KZC93818.1"/>
    <property type="molecule type" value="Genomic_DNA"/>
</dbReference>
<keyword evidence="2" id="KW-1133">Transmembrane helix</keyword>
<keyword evidence="2" id="KW-0812">Transmembrane</keyword>
<evidence type="ECO:0000256" key="1">
    <source>
        <dbReference type="SAM" id="MobiDB-lite"/>
    </source>
</evidence>
<feature type="transmembrane region" description="Helical" evidence="2">
    <location>
        <begin position="383"/>
        <end position="404"/>
    </location>
</feature>
<sequence>MTADESLAAHAVRPPAAGIMARPWLAFALCHLWLITLNLIGPTSALGDVTGIYRIWMQEGMAGGGRVGLDLPWVYPILAAAPMLVSLLGGTAFFGTVWLALITLLDAAAFALLLRIRRGRGLAPAAWWLGFLVALGPISLGRIDAVTVPLALAGLLVLATRPALASALLTIGAWVKVWPAALLLTAVIARRGLARGTVVAVSLGTTAVVVAGSLALGSGANVLGFVGQQTGRGLQVESTAALYHLWRIVAGDDRYRVYDDLGIITFQVAGPGVDAVAAALTPIMLGVVLIVTLLGIRAHHRGASPAALIGPLSLALVAVLIVTNKVGSPQYVSWFAVPIIVMLVHDRHAPGTALAARLGLVVAALTQLVYPYAYVLLLEAVPVMVGVITLRDLGEIVLLGVAVVQLVRLRGTATDGPARVRAGRAARGHGSHGASAGVSRAPGVPPVPGVPGVPGATPTASPAAATAHELSPWRTAPADQEPGTA</sequence>
<comment type="caution">
    <text evidence="3">The sequence shown here is derived from an EMBL/GenBank/DDBJ whole genome shotgun (WGS) entry which is preliminary data.</text>
</comment>
<evidence type="ECO:0000256" key="2">
    <source>
        <dbReference type="SAM" id="Phobius"/>
    </source>
</evidence>
<accession>A0A154UXE9</accession>
<proteinExistence type="predicted"/>
<feature type="transmembrane region" description="Helical" evidence="2">
    <location>
        <begin position="303"/>
        <end position="322"/>
    </location>
</feature>
<feature type="compositionally biased region" description="Low complexity" evidence="1">
    <location>
        <begin position="453"/>
        <end position="467"/>
    </location>
</feature>
<dbReference type="OrthoDB" id="581198at2"/>
<gene>
    <name evidence="3" type="ORF">AWH51_01020</name>
</gene>
<feature type="transmembrane region" description="Helical" evidence="2">
    <location>
        <begin position="163"/>
        <end position="189"/>
    </location>
</feature>
<feature type="transmembrane region" description="Helical" evidence="2">
    <location>
        <begin position="24"/>
        <end position="46"/>
    </location>
</feature>
<feature type="compositionally biased region" description="Low complexity" evidence="1">
    <location>
        <begin position="432"/>
        <end position="442"/>
    </location>
</feature>
<feature type="transmembrane region" description="Helical" evidence="2">
    <location>
        <begin position="358"/>
        <end position="377"/>
    </location>
</feature>
<dbReference type="RefSeq" id="WP_063072809.1">
    <property type="nucleotide sequence ID" value="NZ_LQXA01000057.1"/>
</dbReference>
<reference evidence="3 4" key="1">
    <citation type="submission" date="2016-01" db="EMBL/GenBank/DDBJ databases">
        <title>Draft genome sequence of Clavibacter michiganensis subsp. tessellarius DOAB 609.</title>
        <authorList>
            <person name="Tambong J.T."/>
        </authorList>
    </citation>
    <scope>NUCLEOTIDE SEQUENCE [LARGE SCALE GENOMIC DNA]</scope>
    <source>
        <strain evidence="3 4">DOAB 609</strain>
    </source>
</reference>
<feature type="region of interest" description="Disordered" evidence="1">
    <location>
        <begin position="421"/>
        <end position="485"/>
    </location>
</feature>
<keyword evidence="2" id="KW-0472">Membrane</keyword>
<evidence type="ECO:0008006" key="5">
    <source>
        <dbReference type="Google" id="ProtNLM"/>
    </source>
</evidence>
<feature type="transmembrane region" description="Helical" evidence="2">
    <location>
        <begin position="275"/>
        <end position="296"/>
    </location>
</feature>
<feature type="transmembrane region" description="Helical" evidence="2">
    <location>
        <begin position="196"/>
        <end position="216"/>
    </location>
</feature>
<dbReference type="Proteomes" id="UP000076218">
    <property type="component" value="Unassembled WGS sequence"/>
</dbReference>
<dbReference type="STRING" id="31965.AWH51_01020"/>
<organism evidence="3 4">
    <name type="scientific">Clavibacter tessellarius</name>
    <dbReference type="NCBI Taxonomy" id="31965"/>
    <lineage>
        <taxon>Bacteria</taxon>
        <taxon>Bacillati</taxon>
        <taxon>Actinomycetota</taxon>
        <taxon>Actinomycetes</taxon>
        <taxon>Micrococcales</taxon>
        <taxon>Microbacteriaceae</taxon>
        <taxon>Clavibacter</taxon>
    </lineage>
</organism>
<protein>
    <recommendedName>
        <fullName evidence="5">DUF2029 domain-containing protein</fullName>
    </recommendedName>
</protein>
<name>A0A154UXE9_9MICO</name>
<feature type="compositionally biased region" description="Basic residues" evidence="1">
    <location>
        <begin position="421"/>
        <end position="430"/>
    </location>
</feature>
<feature type="transmembrane region" description="Helical" evidence="2">
    <location>
        <begin position="91"/>
        <end position="113"/>
    </location>
</feature>
<dbReference type="AlphaFoldDB" id="A0A154UXE9"/>